<dbReference type="CDD" id="cd07517">
    <property type="entry name" value="HAD_HPP"/>
    <property type="match status" value="1"/>
</dbReference>
<dbReference type="RefSeq" id="WP_005827969.1">
    <property type="nucleotide sequence ID" value="NZ_BJOD01000012.1"/>
</dbReference>
<sequence length="258" mass="28780">MAYKIVFFDIDGTLLNTEHAIPPATVDAVRKLKQNGIRVAIATGRSPYHLMPIARQLGIDTFVGFNGSYVVNEQKVIHHTPFATTTLAELEQMANGNAHPMVFLSHEECYANTSDHPHVLDSFDFLRLPAPAHHHRYWEVAPIYQAFLYCTAEEEALYTEGFEQVSYVRWHKHVLDILPKGGSKARGIEAILKHEGLTPADAVAFGDGLNDREMLSYVGMGVAMGNAHEELKPFAKMVTRHVNEDGIRHGLLQLGLIN</sequence>
<dbReference type="GeneID" id="82812274"/>
<dbReference type="SFLD" id="SFLDG01144">
    <property type="entry name" value="C2.B.4:_PGP_Like"/>
    <property type="match status" value="1"/>
</dbReference>
<dbReference type="Proteomes" id="UP000317180">
    <property type="component" value="Unassembled WGS sequence"/>
</dbReference>
<protein>
    <submittedName>
        <fullName evidence="2">Cof-type HAD-IIB family hydrolase</fullName>
    </submittedName>
    <submittedName>
        <fullName evidence="1">Phosphatase</fullName>
    </submittedName>
</protein>
<dbReference type="Proteomes" id="UP000276178">
    <property type="component" value="Unassembled WGS sequence"/>
</dbReference>
<dbReference type="PROSITE" id="PS01228">
    <property type="entry name" value="COF_1"/>
    <property type="match status" value="1"/>
</dbReference>
<reference evidence="2 3" key="1">
    <citation type="submission" date="2018-10" db="EMBL/GenBank/DDBJ databases">
        <title>Phylogenomics of Brevibacillus.</title>
        <authorList>
            <person name="Dunlap C."/>
        </authorList>
    </citation>
    <scope>NUCLEOTIDE SEQUENCE [LARGE SCALE GENOMIC DNA]</scope>
    <source>
        <strain evidence="2 3">NRRL NRS 1219</strain>
    </source>
</reference>
<dbReference type="EMBL" id="RHHN01000018">
    <property type="protein sequence ID" value="RNB58287.1"/>
    <property type="molecule type" value="Genomic_DNA"/>
</dbReference>
<dbReference type="Gene3D" id="3.30.1240.10">
    <property type="match status" value="1"/>
</dbReference>
<accession>A0A3M8B5G4</accession>
<evidence type="ECO:0000313" key="1">
    <source>
        <dbReference type="EMBL" id="GED25306.1"/>
    </source>
</evidence>
<dbReference type="OrthoDB" id="9810101at2"/>
<organism evidence="2 3">
    <name type="scientific">Brevibacillus agri</name>
    <dbReference type="NCBI Taxonomy" id="51101"/>
    <lineage>
        <taxon>Bacteria</taxon>
        <taxon>Bacillati</taxon>
        <taxon>Bacillota</taxon>
        <taxon>Bacilli</taxon>
        <taxon>Bacillales</taxon>
        <taxon>Paenibacillaceae</taxon>
        <taxon>Brevibacillus</taxon>
    </lineage>
</organism>
<dbReference type="InterPro" id="IPR023214">
    <property type="entry name" value="HAD_sf"/>
</dbReference>
<dbReference type="NCBIfam" id="TIGR00099">
    <property type="entry name" value="Cof-subfamily"/>
    <property type="match status" value="1"/>
</dbReference>
<dbReference type="SUPFAM" id="SSF56784">
    <property type="entry name" value="HAD-like"/>
    <property type="match status" value="1"/>
</dbReference>
<dbReference type="PROSITE" id="PS01229">
    <property type="entry name" value="COF_2"/>
    <property type="match status" value="1"/>
</dbReference>
<dbReference type="GO" id="GO:0016791">
    <property type="term" value="F:phosphatase activity"/>
    <property type="evidence" value="ECO:0007669"/>
    <property type="project" value="TreeGrafter"/>
</dbReference>
<keyword evidence="2" id="KW-0378">Hydrolase</keyword>
<dbReference type="InterPro" id="IPR006379">
    <property type="entry name" value="HAD-SF_hydro_IIB"/>
</dbReference>
<dbReference type="NCBIfam" id="TIGR01484">
    <property type="entry name" value="HAD-SF-IIB"/>
    <property type="match status" value="1"/>
</dbReference>
<dbReference type="InterPro" id="IPR000150">
    <property type="entry name" value="Cof"/>
</dbReference>
<dbReference type="AlphaFoldDB" id="A0A3M8B5G4"/>
<dbReference type="InterPro" id="IPR036412">
    <property type="entry name" value="HAD-like_sf"/>
</dbReference>
<name>A0A3M8B5G4_9BACL</name>
<gene>
    <name evidence="1" type="ORF">BAG01nite_14080</name>
    <name evidence="2" type="ORF">EB820_05965</name>
</gene>
<evidence type="ECO:0000313" key="3">
    <source>
        <dbReference type="Proteomes" id="UP000276178"/>
    </source>
</evidence>
<dbReference type="PANTHER" id="PTHR10000:SF25">
    <property type="entry name" value="PHOSPHATASE YKRA-RELATED"/>
    <property type="match status" value="1"/>
</dbReference>
<dbReference type="GO" id="GO:0005829">
    <property type="term" value="C:cytosol"/>
    <property type="evidence" value="ECO:0007669"/>
    <property type="project" value="TreeGrafter"/>
</dbReference>
<dbReference type="Pfam" id="PF08282">
    <property type="entry name" value="Hydrolase_3"/>
    <property type="match status" value="1"/>
</dbReference>
<dbReference type="EMBL" id="BJOD01000012">
    <property type="protein sequence ID" value="GED25306.1"/>
    <property type="molecule type" value="Genomic_DNA"/>
</dbReference>
<comment type="caution">
    <text evidence="2">The sequence shown here is derived from an EMBL/GenBank/DDBJ whole genome shotgun (WGS) entry which is preliminary data.</text>
</comment>
<dbReference type="GO" id="GO:0000287">
    <property type="term" value="F:magnesium ion binding"/>
    <property type="evidence" value="ECO:0007669"/>
    <property type="project" value="TreeGrafter"/>
</dbReference>
<proteinExistence type="predicted"/>
<reference evidence="1 4" key="2">
    <citation type="submission" date="2019-06" db="EMBL/GenBank/DDBJ databases">
        <title>Whole genome shotgun sequence of Brevibacillus agri NBRC 15538.</title>
        <authorList>
            <person name="Hosoyama A."/>
            <person name="Uohara A."/>
            <person name="Ohji S."/>
            <person name="Ichikawa N."/>
        </authorList>
    </citation>
    <scope>NUCLEOTIDE SEQUENCE [LARGE SCALE GENOMIC DNA]</scope>
    <source>
        <strain evidence="1 4">NBRC 15538</strain>
    </source>
</reference>
<evidence type="ECO:0000313" key="4">
    <source>
        <dbReference type="Proteomes" id="UP000317180"/>
    </source>
</evidence>
<dbReference type="Gene3D" id="3.40.50.1000">
    <property type="entry name" value="HAD superfamily/HAD-like"/>
    <property type="match status" value="1"/>
</dbReference>
<keyword evidence="4" id="KW-1185">Reference proteome</keyword>
<dbReference type="SFLD" id="SFLDG01140">
    <property type="entry name" value="C2.B:_Phosphomannomutase_and_P"/>
    <property type="match status" value="1"/>
</dbReference>
<evidence type="ECO:0000313" key="2">
    <source>
        <dbReference type="EMBL" id="RNB58287.1"/>
    </source>
</evidence>
<dbReference type="PANTHER" id="PTHR10000">
    <property type="entry name" value="PHOSPHOSERINE PHOSPHATASE"/>
    <property type="match status" value="1"/>
</dbReference>
<dbReference type="SFLD" id="SFLDS00003">
    <property type="entry name" value="Haloacid_Dehalogenase"/>
    <property type="match status" value="1"/>
</dbReference>